<dbReference type="AlphaFoldDB" id="A8F286"/>
<sequence length="384" mass="42807">MCYARLRKRFYNVLFTEKFMTLKLGIVGLPNVGKSTLFNALTASQAADAANYPFCTIEPNSSKVLVPDERLHKLASLAGSGKIIPSYIEFVDIAGLVKGASKGEGLGNKFLSYIREVDAILHVLRCFEDEDITHVHNKVDPLHDLEIIETELILADIESVEKRLATSEKRLKSGDKAMAEQIEWLKEVYKVLGEDKPARVLNEALGVDNLKQLQLITSKPVLYICNVLEKDAAIGNEFTKLVAERAKKENAKSVVISSKIEAEIALLESMEEKEEFLKFIGLDETGLSKVIKEGYNLLNLKSFFTIGPKEAHSWTFKDGTLAPAAAGVIHTDFEKGFIRAEVIGYKDYISLGSEAKAKEVGKMRLEGKEYKMQDGDIVHFRFNV</sequence>
<dbReference type="HOGENOM" id="CLU_018395_0_1_5"/>
<feature type="binding site" evidence="6">
    <location>
        <begin position="31"/>
        <end position="36"/>
    </location>
    <ligand>
        <name>ATP</name>
        <dbReference type="ChEBI" id="CHEBI:30616"/>
    </ligand>
</feature>
<reference evidence="9 10" key="1">
    <citation type="journal article" date="2007" name="Genome Res.">
        <title>Lateral gene transfer between obligate intracellular bacteria: evidence from the Rickettsia massiliae genome.</title>
        <authorList>
            <person name="Blanc G."/>
            <person name="Ogata H."/>
            <person name="Robert C."/>
            <person name="Audic S."/>
            <person name="Claverie J.-M."/>
            <person name="Raoult D."/>
        </authorList>
    </citation>
    <scope>NUCLEOTIDE SEQUENCE [LARGE SCALE GENOMIC DNA]</scope>
    <source>
        <strain evidence="10">Mtu5</strain>
    </source>
</reference>
<dbReference type="PRINTS" id="PR00326">
    <property type="entry name" value="GTP1OBG"/>
</dbReference>
<evidence type="ECO:0000259" key="7">
    <source>
        <dbReference type="PROSITE" id="PS51710"/>
    </source>
</evidence>
<dbReference type="GO" id="GO:0005525">
    <property type="term" value="F:GTP binding"/>
    <property type="evidence" value="ECO:0007669"/>
    <property type="project" value="InterPro"/>
</dbReference>
<dbReference type="NCBIfam" id="TIGR00092">
    <property type="entry name" value="redox-regulated ATPase YchF"/>
    <property type="match status" value="1"/>
</dbReference>
<dbReference type="GO" id="GO:0046872">
    <property type="term" value="F:metal ion binding"/>
    <property type="evidence" value="ECO:0007669"/>
    <property type="project" value="UniProtKB-KW"/>
</dbReference>
<dbReference type="GO" id="GO:0043023">
    <property type="term" value="F:ribosomal large subunit binding"/>
    <property type="evidence" value="ECO:0007669"/>
    <property type="project" value="UniProtKB-UniRule"/>
</dbReference>
<keyword evidence="5" id="KW-0460">Magnesium</keyword>
<dbReference type="Gene3D" id="3.10.20.30">
    <property type="match status" value="1"/>
</dbReference>
<dbReference type="PANTHER" id="PTHR23305:SF18">
    <property type="entry name" value="OBG-TYPE G DOMAIN-CONTAINING PROTEIN"/>
    <property type="match status" value="1"/>
</dbReference>
<evidence type="ECO:0000256" key="4">
    <source>
        <dbReference type="ARBA" id="ARBA00022840"/>
    </source>
</evidence>
<dbReference type="Proteomes" id="UP000001311">
    <property type="component" value="Chromosome"/>
</dbReference>
<dbReference type="PROSITE" id="PS51880">
    <property type="entry name" value="TGS"/>
    <property type="match status" value="1"/>
</dbReference>
<dbReference type="PROSITE" id="PS51710">
    <property type="entry name" value="G_OBG"/>
    <property type="match status" value="1"/>
</dbReference>
<dbReference type="Gene3D" id="1.10.150.300">
    <property type="entry name" value="TGS-like domain"/>
    <property type="match status" value="1"/>
</dbReference>
<dbReference type="InterPro" id="IPR041706">
    <property type="entry name" value="YchF_N"/>
</dbReference>
<evidence type="ECO:0000256" key="3">
    <source>
        <dbReference type="ARBA" id="ARBA00022741"/>
    </source>
</evidence>
<dbReference type="Pfam" id="PF06071">
    <property type="entry name" value="YchF-GTPase_C"/>
    <property type="match status" value="1"/>
</dbReference>
<dbReference type="InterPro" id="IPR013029">
    <property type="entry name" value="YchF_C"/>
</dbReference>
<dbReference type="PANTHER" id="PTHR23305">
    <property type="entry name" value="OBG GTPASE FAMILY"/>
    <property type="match status" value="1"/>
</dbReference>
<dbReference type="InterPro" id="IPR012675">
    <property type="entry name" value="Beta-grasp_dom_sf"/>
</dbReference>
<dbReference type="GO" id="GO:0016887">
    <property type="term" value="F:ATP hydrolysis activity"/>
    <property type="evidence" value="ECO:0007669"/>
    <property type="project" value="UniProtKB-UniRule"/>
</dbReference>
<keyword evidence="4 6" id="KW-0067">ATP-binding</keyword>
<dbReference type="FunFam" id="3.10.20.30:FF:000001">
    <property type="entry name" value="Ribosome-binding ATPase YchF"/>
    <property type="match status" value="1"/>
</dbReference>
<feature type="domain" description="TGS" evidence="8">
    <location>
        <begin position="299"/>
        <end position="382"/>
    </location>
</feature>
<keyword evidence="10" id="KW-1185">Reference proteome</keyword>
<gene>
    <name evidence="6 9" type="primary">ychF</name>
    <name evidence="9" type="ordered locus">RMA_0958</name>
</gene>
<dbReference type="CDD" id="cd01900">
    <property type="entry name" value="YchF"/>
    <property type="match status" value="1"/>
</dbReference>
<dbReference type="FunFam" id="1.10.150.300:FF:000001">
    <property type="entry name" value="Ribosome-binding ATPase YchF"/>
    <property type="match status" value="1"/>
</dbReference>
<dbReference type="Gene3D" id="3.40.50.300">
    <property type="entry name" value="P-loop containing nucleotide triphosphate hydrolases"/>
    <property type="match status" value="1"/>
</dbReference>
<dbReference type="InterPro" id="IPR006073">
    <property type="entry name" value="GTP-bd"/>
</dbReference>
<dbReference type="KEGG" id="rms:RMA_0958"/>
<dbReference type="CDD" id="cd04867">
    <property type="entry name" value="TGS_YchF_OLA1"/>
    <property type="match status" value="1"/>
</dbReference>
<dbReference type="SUPFAM" id="SSF81271">
    <property type="entry name" value="TGS-like"/>
    <property type="match status" value="1"/>
</dbReference>
<dbReference type="EMBL" id="CP000683">
    <property type="protein sequence ID" value="ABV85022.1"/>
    <property type="molecule type" value="Genomic_DNA"/>
</dbReference>
<keyword evidence="3 6" id="KW-0547">Nucleotide-binding</keyword>
<evidence type="ECO:0000259" key="8">
    <source>
        <dbReference type="PROSITE" id="PS51880"/>
    </source>
</evidence>
<evidence type="ECO:0000313" key="10">
    <source>
        <dbReference type="Proteomes" id="UP000001311"/>
    </source>
</evidence>
<dbReference type="InterPro" id="IPR023192">
    <property type="entry name" value="TGS-like_dom_sf"/>
</dbReference>
<keyword evidence="2" id="KW-0479">Metal-binding</keyword>
<comment type="function">
    <text evidence="6">ATPase that binds to both the 70S ribosome and the 50S ribosomal subunit in a nucleotide-independent manner.</text>
</comment>
<dbReference type="SUPFAM" id="SSF52540">
    <property type="entry name" value="P-loop containing nucleoside triphosphate hydrolases"/>
    <property type="match status" value="1"/>
</dbReference>
<dbReference type="PIRSF" id="PIRSF006641">
    <property type="entry name" value="CHP00092"/>
    <property type="match status" value="1"/>
</dbReference>
<evidence type="ECO:0000256" key="2">
    <source>
        <dbReference type="ARBA" id="ARBA00022723"/>
    </source>
</evidence>
<evidence type="ECO:0000256" key="6">
    <source>
        <dbReference type="HAMAP-Rule" id="MF_00944"/>
    </source>
</evidence>
<dbReference type="HAMAP" id="MF_00944">
    <property type="entry name" value="YchF_OLA1_ATPase"/>
    <property type="match status" value="1"/>
</dbReference>
<dbReference type="InterPro" id="IPR012676">
    <property type="entry name" value="TGS-like"/>
</dbReference>
<dbReference type="InterPro" id="IPR004095">
    <property type="entry name" value="TGS"/>
</dbReference>
<dbReference type="GO" id="GO:0005737">
    <property type="term" value="C:cytoplasm"/>
    <property type="evidence" value="ECO:0007669"/>
    <property type="project" value="TreeGrafter"/>
</dbReference>
<dbReference type="InterPro" id="IPR004396">
    <property type="entry name" value="ATPase_YchF/OLA1"/>
</dbReference>
<organism evidence="9 10">
    <name type="scientific">Rickettsia massiliae (strain Mtu5)</name>
    <dbReference type="NCBI Taxonomy" id="416276"/>
    <lineage>
        <taxon>Bacteria</taxon>
        <taxon>Pseudomonadati</taxon>
        <taxon>Pseudomonadota</taxon>
        <taxon>Alphaproteobacteria</taxon>
        <taxon>Rickettsiales</taxon>
        <taxon>Rickettsiaceae</taxon>
        <taxon>Rickettsieae</taxon>
        <taxon>Rickettsia</taxon>
        <taxon>spotted fever group</taxon>
    </lineage>
</organism>
<name>A8F286_RICM5</name>
<dbReference type="GO" id="GO:0005524">
    <property type="term" value="F:ATP binding"/>
    <property type="evidence" value="ECO:0007669"/>
    <property type="project" value="UniProtKB-UniRule"/>
</dbReference>
<dbReference type="InterPro" id="IPR027417">
    <property type="entry name" value="P-loop_NTPase"/>
</dbReference>
<feature type="domain" description="OBG-type G" evidence="7">
    <location>
        <begin position="22"/>
        <end position="276"/>
    </location>
</feature>
<protein>
    <recommendedName>
        <fullName evidence="6">Ribosome-binding ATPase YchF</fullName>
    </recommendedName>
</protein>
<comment type="cofactor">
    <cofactor evidence="1">
        <name>Mg(2+)</name>
        <dbReference type="ChEBI" id="CHEBI:18420"/>
    </cofactor>
</comment>
<evidence type="ECO:0000256" key="1">
    <source>
        <dbReference type="ARBA" id="ARBA00001946"/>
    </source>
</evidence>
<comment type="similarity">
    <text evidence="6">Belongs to the TRAFAC class OBG-HflX-like GTPase superfamily. OBG GTPase family. YchF/OLA1 subfamily.</text>
</comment>
<proteinExistence type="inferred from homology"/>
<accession>A8F286</accession>
<dbReference type="InterPro" id="IPR031167">
    <property type="entry name" value="G_OBG"/>
</dbReference>
<dbReference type="Pfam" id="PF01926">
    <property type="entry name" value="MMR_HSR1"/>
    <property type="match status" value="1"/>
</dbReference>
<evidence type="ECO:0000313" key="9">
    <source>
        <dbReference type="EMBL" id="ABV85022.1"/>
    </source>
</evidence>
<evidence type="ECO:0000256" key="5">
    <source>
        <dbReference type="ARBA" id="ARBA00022842"/>
    </source>
</evidence>